<keyword evidence="4" id="KW-1185">Reference proteome</keyword>
<accession>D6CK68</accession>
<name>D6CK68_XANAP</name>
<protein>
    <submittedName>
        <fullName evidence="3">Probable kfra protein</fullName>
    </submittedName>
</protein>
<evidence type="ECO:0000259" key="2">
    <source>
        <dbReference type="Pfam" id="PF11740"/>
    </source>
</evidence>
<keyword evidence="3" id="KW-0614">Plasmid</keyword>
<dbReference type="InterPro" id="IPR021104">
    <property type="entry name" value="KfrA_DNA-bd_N"/>
</dbReference>
<dbReference type="KEGG" id="xal:XALq_3200"/>
<organism evidence="4">
    <name type="scientific">Xanthomonas albilineans (strain GPE PC73 / CFBP 7063)</name>
    <dbReference type="NCBI Taxonomy" id="380358"/>
    <lineage>
        <taxon>Bacteria</taxon>
        <taxon>Pseudomonadati</taxon>
        <taxon>Pseudomonadota</taxon>
        <taxon>Gammaproteobacteria</taxon>
        <taxon>Lysobacterales</taxon>
        <taxon>Lysobacteraceae</taxon>
        <taxon>Xanthomonas</taxon>
    </lineage>
</organism>
<dbReference type="AlphaFoldDB" id="D6CK68"/>
<geneLocation type="plasmid" evidence="3 4">
    <name>plasmII</name>
</geneLocation>
<evidence type="ECO:0000313" key="4">
    <source>
        <dbReference type="Proteomes" id="UP000001890"/>
    </source>
</evidence>
<dbReference type="Proteomes" id="UP000001890">
    <property type="component" value="Plasmid plasmII"/>
</dbReference>
<feature type="coiled-coil region" evidence="1">
    <location>
        <begin position="176"/>
        <end position="203"/>
    </location>
</feature>
<evidence type="ECO:0000313" key="3">
    <source>
        <dbReference type="EMBL" id="CAZ15857.1"/>
    </source>
</evidence>
<sequence>MAITKEQIWTVADQLDSEGVKPTLNAVRKKLGGGSYTTIQDAMADWRKRKLEKAQPVVEPLPPEVAEALGVLAGEIWTVARTAAERGLASERERLVGEFTALQEQAREAIELADQLNEEAEQLRQAVAEGEVAKVERDQIAAEYQAFKTRTAQEIHRASEKAAAKDSEAIEARKSERNALNKAARLEGQVEALQTQLTQLTAAIGSRIAGAQD</sequence>
<gene>
    <name evidence="3" type="primary">kfrA</name>
    <name evidence="3" type="ordered locus">XALq_3200</name>
</gene>
<proteinExistence type="predicted"/>
<dbReference type="EMBL" id="FP340278">
    <property type="protein sequence ID" value="CAZ15857.1"/>
    <property type="molecule type" value="Genomic_DNA"/>
</dbReference>
<dbReference type="Pfam" id="PF11740">
    <property type="entry name" value="KfrA_N"/>
    <property type="match status" value="1"/>
</dbReference>
<evidence type="ECO:0000256" key="1">
    <source>
        <dbReference type="SAM" id="Coils"/>
    </source>
</evidence>
<feature type="domain" description="KfrA N-terminal DNA-binding" evidence="2">
    <location>
        <begin position="4"/>
        <end position="119"/>
    </location>
</feature>
<keyword evidence="1" id="KW-0175">Coiled coil</keyword>
<reference evidence="4" key="1">
    <citation type="journal article" date="2009" name="BMC Genomics">
        <title>The complete genome sequence of Xanthomonas albilineans provides new insights into the reductive genome evolution of the xylem-limited Xanthomonadaceae.</title>
        <authorList>
            <person name="Pieretti I."/>
            <person name="Royer M."/>
            <person name="Barbe V."/>
            <person name="Carrere S."/>
            <person name="Koebnik R."/>
            <person name="Cociancich S."/>
            <person name="Couloux A."/>
            <person name="Darrasse A."/>
            <person name="Gouzy J."/>
            <person name="Jacques M.A."/>
            <person name="Lauber E."/>
            <person name="Manceau C."/>
            <person name="Mangenot S."/>
            <person name="Poussier S."/>
            <person name="Segurens B."/>
            <person name="Szurek B."/>
            <person name="Verdier V."/>
            <person name="Arlat M."/>
            <person name="Rott P."/>
        </authorList>
    </citation>
    <scope>NUCLEOTIDE SEQUENCE [LARGE SCALE GENOMIC DNA]</scope>
    <source>
        <strain evidence="4">GPE PC73 / CFBP 7063</strain>
        <plasmid evidence="4">Plasmid plasmII</plasmid>
    </source>
</reference>
<feature type="coiled-coil region" evidence="1">
    <location>
        <begin position="99"/>
        <end position="133"/>
    </location>
</feature>
<dbReference type="OrthoDB" id="583532at2"/>